<proteinExistence type="inferred from homology"/>
<keyword evidence="3" id="KW-0521">NADP</keyword>
<gene>
    <name evidence="4" type="ORF">SAMN05421666_2971</name>
</gene>
<evidence type="ECO:0000313" key="4">
    <source>
        <dbReference type="EMBL" id="SIS23860.1"/>
    </source>
</evidence>
<dbReference type="FunFam" id="3.40.50.720:FF:000084">
    <property type="entry name" value="Short-chain dehydrogenase reductase"/>
    <property type="match status" value="1"/>
</dbReference>
<accession>A0A1N7HGQ3</accession>
<organism evidence="4 5">
    <name type="scientific">Roseovarius nanhaiticus</name>
    <dbReference type="NCBI Taxonomy" id="573024"/>
    <lineage>
        <taxon>Bacteria</taxon>
        <taxon>Pseudomonadati</taxon>
        <taxon>Pseudomonadota</taxon>
        <taxon>Alphaproteobacteria</taxon>
        <taxon>Rhodobacterales</taxon>
        <taxon>Roseobacteraceae</taxon>
        <taxon>Roseovarius</taxon>
    </lineage>
</organism>
<dbReference type="InterPro" id="IPR036291">
    <property type="entry name" value="NAD(P)-bd_dom_sf"/>
</dbReference>
<dbReference type="GO" id="GO:0050038">
    <property type="term" value="F:L-xylulose reductase (NADPH) activity"/>
    <property type="evidence" value="ECO:0007669"/>
    <property type="project" value="TreeGrafter"/>
</dbReference>
<dbReference type="GO" id="GO:0005997">
    <property type="term" value="P:xylulose metabolic process"/>
    <property type="evidence" value="ECO:0007669"/>
    <property type="project" value="TreeGrafter"/>
</dbReference>
<dbReference type="Pfam" id="PF13561">
    <property type="entry name" value="adh_short_C2"/>
    <property type="match status" value="1"/>
</dbReference>
<dbReference type="PRINTS" id="PR00081">
    <property type="entry name" value="GDHRDH"/>
</dbReference>
<reference evidence="4 5" key="1">
    <citation type="submission" date="2017-01" db="EMBL/GenBank/DDBJ databases">
        <authorList>
            <person name="Mah S.A."/>
            <person name="Swanson W.J."/>
            <person name="Moy G.W."/>
            <person name="Vacquier V.D."/>
        </authorList>
    </citation>
    <scope>NUCLEOTIDE SEQUENCE [LARGE SCALE GENOMIC DNA]</scope>
    <source>
        <strain evidence="4 5">DSM 29590</strain>
    </source>
</reference>
<sequence length="252" mass="26153">MELPRTPSMRLDGKRALVTGASRGIGFALAAALAEAGAHVTLAARGAAQLDEAAAALIEASHQADTLALDITDIGAMREAVARFETLDIVVSSAGLARHGPASQTTPEDYDAVMDVNLRAAYFLAQAAAQKMQGRGGAILNVSSQMGHVGGPDRAVYCATKHGLEGMTKAMAIEFGPMGVRINTLCPTFVLTPLTAPTFADPDKRAWIEAKIKLPRVAEVTDLMGPAVFLCSDAAAMITGTHLLVDGGWTAG</sequence>
<name>A0A1N7HGQ3_9RHOB</name>
<comment type="subunit">
    <text evidence="2">Homotetramer.</text>
</comment>
<dbReference type="PANTHER" id="PTHR44252:SF3">
    <property type="entry name" value="D-ERYTHRULOSE REDUCTASE-RELATED"/>
    <property type="match status" value="1"/>
</dbReference>
<dbReference type="GO" id="GO:0004090">
    <property type="term" value="F:carbonyl reductase (NADPH) activity"/>
    <property type="evidence" value="ECO:0007669"/>
    <property type="project" value="TreeGrafter"/>
</dbReference>
<dbReference type="Gene3D" id="3.40.50.720">
    <property type="entry name" value="NAD(P)-binding Rossmann-like Domain"/>
    <property type="match status" value="1"/>
</dbReference>
<dbReference type="InterPro" id="IPR051737">
    <property type="entry name" value="L-xylulose/Carbonyl_redctase"/>
</dbReference>
<dbReference type="STRING" id="573024.SAMN05216208_2344"/>
<evidence type="ECO:0000256" key="2">
    <source>
        <dbReference type="ARBA" id="ARBA00011881"/>
    </source>
</evidence>
<dbReference type="InterPro" id="IPR020904">
    <property type="entry name" value="Sc_DH/Rdtase_CS"/>
</dbReference>
<evidence type="ECO:0000256" key="3">
    <source>
        <dbReference type="ARBA" id="ARBA00022857"/>
    </source>
</evidence>
<dbReference type="GO" id="GO:0006006">
    <property type="term" value="P:glucose metabolic process"/>
    <property type="evidence" value="ECO:0007669"/>
    <property type="project" value="TreeGrafter"/>
</dbReference>
<evidence type="ECO:0000313" key="5">
    <source>
        <dbReference type="Proteomes" id="UP000186019"/>
    </source>
</evidence>
<dbReference type="RefSeq" id="WP_076535056.1">
    <property type="nucleotide sequence ID" value="NZ_FOAC01000002.1"/>
</dbReference>
<dbReference type="InterPro" id="IPR002347">
    <property type="entry name" value="SDR_fam"/>
</dbReference>
<dbReference type="PANTHER" id="PTHR44252">
    <property type="entry name" value="D-ERYTHRULOSE REDUCTASE"/>
    <property type="match status" value="1"/>
</dbReference>
<dbReference type="OrthoDB" id="9796652at2"/>
<comment type="similarity">
    <text evidence="1">Belongs to the short-chain dehydrogenases/reductases (SDR) family.</text>
</comment>
<dbReference type="PROSITE" id="PS00061">
    <property type="entry name" value="ADH_SHORT"/>
    <property type="match status" value="1"/>
</dbReference>
<dbReference type="AlphaFoldDB" id="A0A1N7HGQ3"/>
<dbReference type="SUPFAM" id="SSF51735">
    <property type="entry name" value="NAD(P)-binding Rossmann-fold domains"/>
    <property type="match status" value="1"/>
</dbReference>
<dbReference type="EMBL" id="FTNV01000003">
    <property type="protein sequence ID" value="SIS23860.1"/>
    <property type="molecule type" value="Genomic_DNA"/>
</dbReference>
<dbReference type="Proteomes" id="UP000186019">
    <property type="component" value="Unassembled WGS sequence"/>
</dbReference>
<keyword evidence="5" id="KW-1185">Reference proteome</keyword>
<evidence type="ECO:0000256" key="1">
    <source>
        <dbReference type="ARBA" id="ARBA00006484"/>
    </source>
</evidence>
<protein>
    <submittedName>
        <fullName evidence="4">NAD(P)-dependent dehydrogenase, short-chain alcohol dehydrogenase family</fullName>
    </submittedName>
</protein>
<dbReference type="PRINTS" id="PR00080">
    <property type="entry name" value="SDRFAMILY"/>
</dbReference>